<reference evidence="1" key="3">
    <citation type="submission" date="2025-09" db="UniProtKB">
        <authorList>
            <consortium name="Ensembl"/>
        </authorList>
    </citation>
    <scope>IDENTIFICATION</scope>
</reference>
<dbReference type="GeneTree" id="ENSGT00940000161777"/>
<dbReference type="PANTHER" id="PTHR22245:SF3">
    <property type="entry name" value="COILED-COIL DOMAIN-CONTAINING PROTEIN 144A-RELATED"/>
    <property type="match status" value="1"/>
</dbReference>
<dbReference type="PANTHER" id="PTHR22245">
    <property type="entry name" value="COILED-COIL DOMAIN-CONTAINING PROTEIN 144A-RELATED"/>
    <property type="match status" value="1"/>
</dbReference>
<keyword evidence="2" id="KW-1185">Reference proteome</keyword>
<name>A0A452QGP9_URSAM</name>
<organism evidence="1 2">
    <name type="scientific">Ursus americanus</name>
    <name type="common">American black bear</name>
    <name type="synonym">Euarctos americanus</name>
    <dbReference type="NCBI Taxonomy" id="9643"/>
    <lineage>
        <taxon>Eukaryota</taxon>
        <taxon>Metazoa</taxon>
        <taxon>Chordata</taxon>
        <taxon>Craniata</taxon>
        <taxon>Vertebrata</taxon>
        <taxon>Euteleostomi</taxon>
        <taxon>Mammalia</taxon>
        <taxon>Eutheria</taxon>
        <taxon>Laurasiatheria</taxon>
        <taxon>Carnivora</taxon>
        <taxon>Caniformia</taxon>
        <taxon>Ursidae</taxon>
        <taxon>Ursus</taxon>
    </lineage>
</organism>
<reference evidence="1" key="2">
    <citation type="submission" date="2025-08" db="UniProtKB">
        <authorList>
            <consortium name="Ensembl"/>
        </authorList>
    </citation>
    <scope>IDENTIFICATION</scope>
</reference>
<dbReference type="Ensembl" id="ENSUAMT00000004691.1">
    <property type="protein sequence ID" value="ENSUAMP00000004117.1"/>
    <property type="gene ID" value="ENSUAMG00000003781.1"/>
</dbReference>
<reference evidence="2" key="1">
    <citation type="submission" date="2016-06" db="EMBL/GenBank/DDBJ databases">
        <title>De novo assembly and RNA-Seq shows season-dependent expression and editing in black bear kidneys.</title>
        <authorList>
            <person name="Korstanje R."/>
            <person name="Srivastava A."/>
            <person name="Sarsani V.K."/>
            <person name="Sheehan S.M."/>
            <person name="Seger R.L."/>
            <person name="Barter M.E."/>
            <person name="Lindqvist C."/>
            <person name="Brody L.C."/>
            <person name="Mullikin J.C."/>
        </authorList>
    </citation>
    <scope>NUCLEOTIDE SEQUENCE [LARGE SCALE GENOMIC DNA]</scope>
</reference>
<protein>
    <submittedName>
        <fullName evidence="1">Uncharacterized protein</fullName>
    </submittedName>
</protein>
<evidence type="ECO:0000313" key="2">
    <source>
        <dbReference type="Proteomes" id="UP000291022"/>
    </source>
</evidence>
<accession>A0A452QGP9</accession>
<dbReference type="InterPro" id="IPR040118">
    <property type="entry name" value="C144A/B/C"/>
</dbReference>
<evidence type="ECO:0000313" key="1">
    <source>
        <dbReference type="Ensembl" id="ENSUAMP00000004117.1"/>
    </source>
</evidence>
<proteinExistence type="predicted"/>
<dbReference type="STRING" id="9643.ENSUAMP00000004117"/>
<sequence length="393" mass="44753">MTSEEEQERQGESENNHLQDKVILQTCILAEKTSENQIHQGNIPLLHLQKMAQEPEMNKKCDREDDLSVYSVHPSVQKDEKMWNRKGKLEWKTNVKLITSKLKRKFGAICKKDKITTYPKEESRHGNFKEGANLKEIPSHLTNDGLGCEKKDAFAVPVPVVFQAFPEQKEPSVKKVILSRPNSGSLAYACQSSSNISSSGNKSDCENGTLDIEHVFNKNESFNSDTENKNVRNPLVTFEVKEDQEFDMGMSASMNQNSTNCKLDVGCIPPSSDLRRLFDFWLACFHEMRQMVQMKRHNISAVTNTCKKTKDSFQKPLNADNDSTNNYRSMEPELEHVSSSPSCSYRTSEVYRSEGLQPDILKCVKEIGLLLVEFVSLENENVQLQKEVEFTLL</sequence>
<dbReference type="Proteomes" id="UP000291022">
    <property type="component" value="Unassembled WGS sequence"/>
</dbReference>
<dbReference type="AlphaFoldDB" id="A0A452QGP9"/>